<feature type="compositionally biased region" description="Basic and acidic residues" evidence="12">
    <location>
        <begin position="285"/>
        <end position="298"/>
    </location>
</feature>
<dbReference type="SMART" id="SM00349">
    <property type="entry name" value="KRAB"/>
    <property type="match status" value="1"/>
</dbReference>
<evidence type="ECO:0000256" key="9">
    <source>
        <dbReference type="ARBA" id="ARBA00023163"/>
    </source>
</evidence>
<evidence type="ECO:0000256" key="11">
    <source>
        <dbReference type="PROSITE-ProRule" id="PRU00042"/>
    </source>
</evidence>
<dbReference type="PANTHER" id="PTHR24399:SF54">
    <property type="entry name" value="GASTRULA ZINC FINGER PROTEIN XLCGF26.1-LIKE-RELATED"/>
    <property type="match status" value="1"/>
</dbReference>
<keyword evidence="7" id="KW-0805">Transcription regulation</keyword>
<feature type="domain" description="C2H2-type" evidence="13">
    <location>
        <begin position="468"/>
        <end position="495"/>
    </location>
</feature>
<feature type="region of interest" description="Disordered" evidence="12">
    <location>
        <begin position="272"/>
        <end position="298"/>
    </location>
</feature>
<feature type="domain" description="C2H2-type" evidence="13">
    <location>
        <begin position="524"/>
        <end position="552"/>
    </location>
</feature>
<name>A0ABN8YIA1_RANTA</name>
<evidence type="ECO:0000256" key="10">
    <source>
        <dbReference type="ARBA" id="ARBA00023242"/>
    </source>
</evidence>
<dbReference type="InterPro" id="IPR036236">
    <property type="entry name" value="Znf_C2H2_sf"/>
</dbReference>
<feature type="domain" description="C2H2-type" evidence="13">
    <location>
        <begin position="356"/>
        <end position="383"/>
    </location>
</feature>
<keyword evidence="4" id="KW-0677">Repeat</keyword>
<keyword evidence="8" id="KW-0238">DNA-binding</keyword>
<evidence type="ECO:0000259" key="14">
    <source>
        <dbReference type="PROSITE" id="PS50805"/>
    </source>
</evidence>
<organism evidence="15 16">
    <name type="scientific">Rangifer tarandus platyrhynchus</name>
    <name type="common">Svalbard reindeer</name>
    <dbReference type="NCBI Taxonomy" id="3082113"/>
    <lineage>
        <taxon>Eukaryota</taxon>
        <taxon>Metazoa</taxon>
        <taxon>Chordata</taxon>
        <taxon>Craniata</taxon>
        <taxon>Vertebrata</taxon>
        <taxon>Euteleostomi</taxon>
        <taxon>Mammalia</taxon>
        <taxon>Eutheria</taxon>
        <taxon>Laurasiatheria</taxon>
        <taxon>Artiodactyla</taxon>
        <taxon>Ruminantia</taxon>
        <taxon>Pecora</taxon>
        <taxon>Cervidae</taxon>
        <taxon>Odocoileinae</taxon>
        <taxon>Rangifer</taxon>
    </lineage>
</organism>
<dbReference type="Pfam" id="PF01352">
    <property type="entry name" value="KRAB"/>
    <property type="match status" value="1"/>
</dbReference>
<feature type="domain" description="C2H2-type" evidence="13">
    <location>
        <begin position="328"/>
        <end position="355"/>
    </location>
</feature>
<keyword evidence="9" id="KW-0804">Transcription</keyword>
<evidence type="ECO:0008006" key="17">
    <source>
        <dbReference type="Google" id="ProtNLM"/>
    </source>
</evidence>
<protein>
    <recommendedName>
        <fullName evidence="17">Zinc finger imprinted 3</fullName>
    </recommendedName>
</protein>
<keyword evidence="3" id="KW-0479">Metal-binding</keyword>
<feature type="domain" description="C2H2-type" evidence="13">
    <location>
        <begin position="384"/>
        <end position="411"/>
    </location>
</feature>
<dbReference type="InterPro" id="IPR013087">
    <property type="entry name" value="Znf_C2H2_type"/>
</dbReference>
<evidence type="ECO:0000256" key="4">
    <source>
        <dbReference type="ARBA" id="ARBA00022737"/>
    </source>
</evidence>
<dbReference type="CDD" id="cd07765">
    <property type="entry name" value="KRAB_A-box"/>
    <property type="match status" value="1"/>
</dbReference>
<feature type="domain" description="C2H2-type" evidence="13">
    <location>
        <begin position="440"/>
        <end position="467"/>
    </location>
</feature>
<dbReference type="PROSITE" id="PS00028">
    <property type="entry name" value="ZINC_FINGER_C2H2_1"/>
    <property type="match status" value="9"/>
</dbReference>
<reference evidence="15" key="1">
    <citation type="submission" date="2023-04" db="EMBL/GenBank/DDBJ databases">
        <authorList>
            <consortium name="ELIXIR-Norway"/>
        </authorList>
    </citation>
    <scope>NUCLEOTIDE SEQUENCE [LARGE SCALE GENOMIC DNA]</scope>
</reference>
<dbReference type="PROSITE" id="PS50805">
    <property type="entry name" value="KRAB"/>
    <property type="match status" value="1"/>
</dbReference>
<evidence type="ECO:0000256" key="12">
    <source>
        <dbReference type="SAM" id="MobiDB-lite"/>
    </source>
</evidence>
<evidence type="ECO:0000313" key="16">
    <source>
        <dbReference type="Proteomes" id="UP001176941"/>
    </source>
</evidence>
<evidence type="ECO:0000256" key="3">
    <source>
        <dbReference type="ARBA" id="ARBA00022723"/>
    </source>
</evidence>
<keyword evidence="6" id="KW-0862">Zinc</keyword>
<proteinExistence type="inferred from homology"/>
<dbReference type="PROSITE" id="PS50157">
    <property type="entry name" value="ZINC_FINGER_C2H2_2"/>
    <property type="match status" value="9"/>
</dbReference>
<feature type="domain" description="C2H2-type" evidence="13">
    <location>
        <begin position="300"/>
        <end position="327"/>
    </location>
</feature>
<dbReference type="InterPro" id="IPR036051">
    <property type="entry name" value="KRAB_dom_sf"/>
</dbReference>
<comment type="subcellular location">
    <subcellularLocation>
        <location evidence="1">Nucleus</location>
    </subcellularLocation>
</comment>
<dbReference type="SUPFAM" id="SSF109640">
    <property type="entry name" value="KRAB domain (Kruppel-associated box)"/>
    <property type="match status" value="1"/>
</dbReference>
<feature type="compositionally biased region" description="Basic residues" evidence="12">
    <location>
        <begin position="275"/>
        <end position="284"/>
    </location>
</feature>
<dbReference type="SMART" id="SM00355">
    <property type="entry name" value="ZnF_C2H2"/>
    <property type="match status" value="9"/>
</dbReference>
<keyword evidence="10" id="KW-0539">Nucleus</keyword>
<evidence type="ECO:0000256" key="5">
    <source>
        <dbReference type="ARBA" id="ARBA00022771"/>
    </source>
</evidence>
<dbReference type="Gene3D" id="3.30.160.60">
    <property type="entry name" value="Classic Zinc Finger"/>
    <property type="match status" value="9"/>
</dbReference>
<gene>
    <name evidence="15" type="ORF">MRATA1EN1_LOCUS10150</name>
</gene>
<keyword evidence="16" id="KW-1185">Reference proteome</keyword>
<evidence type="ECO:0000256" key="1">
    <source>
        <dbReference type="ARBA" id="ARBA00004123"/>
    </source>
</evidence>
<feature type="domain" description="KRAB" evidence="14">
    <location>
        <begin position="67"/>
        <end position="139"/>
    </location>
</feature>
<sequence>MAHLPFKYTHLFISSPPKEKKGPQALGIHLESSYQTSLELFLPETVMAQKEQEVSNIQVRSVLQGGVTFEDVTVAFTQEEWERLSPEQRDLYRDVTLENFRNLVSVGGEEATKPGVILRLENGEEPWTVATQVLRSCGPAEKDWAIEEQSGRFQDIEQSLKTKVASVNQETLTEHEDLERDKPKEIFLLSADSVPSRARLLERDSCGKHLKHSLDTKSYVKINTYNISKRRIGNDPSKLKENQFLRNAYRKSLSSKSYLQSPLRTQAIEESFGHNTRRRAFSKKSRTDEHQNTDTGDKSYECDECGKVYKQKPNLVQHRKTHTEGKPFECQTCGKGFSWKSACINHKKIHHEEKAYECDKCGKSFKQGSTLLQHKKIHTGQKPYSCNNCAKAFIYKSDLVKHRRTHTGEKPYKCNVCGKAFAQKSNAVDHEKIHSRERAYACELCGNTFIQQKNLIQHRKIHTGEKCYECDRCGKAFFQKSNLHSHQRIHSEEKPYQCQECGKFFSRKLGLRLHTKVHTGQKPHECSECGKVFLDTSYLIKHQRRIHNRYTPPAH</sequence>
<dbReference type="PANTHER" id="PTHR24399">
    <property type="entry name" value="ZINC FINGER AND BTB DOMAIN-CONTAINING"/>
    <property type="match status" value="1"/>
</dbReference>
<keyword evidence="5 11" id="KW-0863">Zinc-finger</keyword>
<evidence type="ECO:0000259" key="13">
    <source>
        <dbReference type="PROSITE" id="PS50157"/>
    </source>
</evidence>
<dbReference type="EMBL" id="OX459956">
    <property type="protein sequence ID" value="CAI9161188.1"/>
    <property type="molecule type" value="Genomic_DNA"/>
</dbReference>
<dbReference type="InterPro" id="IPR001909">
    <property type="entry name" value="KRAB"/>
</dbReference>
<evidence type="ECO:0000256" key="6">
    <source>
        <dbReference type="ARBA" id="ARBA00022833"/>
    </source>
</evidence>
<accession>A0ABN8YIA1</accession>
<evidence type="ECO:0000256" key="8">
    <source>
        <dbReference type="ARBA" id="ARBA00023125"/>
    </source>
</evidence>
<comment type="similarity">
    <text evidence="2">Belongs to the krueppel C2H2-type zinc-finger protein family.</text>
</comment>
<evidence type="ECO:0000256" key="7">
    <source>
        <dbReference type="ARBA" id="ARBA00023015"/>
    </source>
</evidence>
<dbReference type="Proteomes" id="UP001176941">
    <property type="component" value="Chromosome 20"/>
</dbReference>
<evidence type="ECO:0000256" key="2">
    <source>
        <dbReference type="ARBA" id="ARBA00006991"/>
    </source>
</evidence>
<evidence type="ECO:0000313" key="15">
    <source>
        <dbReference type="EMBL" id="CAI9161188.1"/>
    </source>
</evidence>
<feature type="domain" description="C2H2-type" evidence="13">
    <location>
        <begin position="496"/>
        <end position="523"/>
    </location>
</feature>
<dbReference type="Pfam" id="PF00096">
    <property type="entry name" value="zf-C2H2"/>
    <property type="match status" value="8"/>
</dbReference>
<dbReference type="SUPFAM" id="SSF57667">
    <property type="entry name" value="beta-beta-alpha zinc fingers"/>
    <property type="match status" value="5"/>
</dbReference>
<feature type="domain" description="C2H2-type" evidence="13">
    <location>
        <begin position="412"/>
        <end position="439"/>
    </location>
</feature>
<dbReference type="Gene3D" id="6.10.140.140">
    <property type="match status" value="1"/>
</dbReference>